<evidence type="ECO:0000256" key="1">
    <source>
        <dbReference type="SAM" id="MobiDB-lite"/>
    </source>
</evidence>
<protein>
    <submittedName>
        <fullName evidence="2">Uncharacterized protein</fullName>
    </submittedName>
</protein>
<dbReference type="EMBL" id="JASCZI010272462">
    <property type="protein sequence ID" value="MED6222337.1"/>
    <property type="molecule type" value="Genomic_DNA"/>
</dbReference>
<accession>A0ABU6ZK53</accession>
<feature type="region of interest" description="Disordered" evidence="1">
    <location>
        <begin position="1"/>
        <end position="29"/>
    </location>
</feature>
<evidence type="ECO:0000313" key="2">
    <source>
        <dbReference type="EMBL" id="MED6222337.1"/>
    </source>
</evidence>
<organism evidence="2 3">
    <name type="scientific">Stylosanthes scabra</name>
    <dbReference type="NCBI Taxonomy" id="79078"/>
    <lineage>
        <taxon>Eukaryota</taxon>
        <taxon>Viridiplantae</taxon>
        <taxon>Streptophyta</taxon>
        <taxon>Embryophyta</taxon>
        <taxon>Tracheophyta</taxon>
        <taxon>Spermatophyta</taxon>
        <taxon>Magnoliopsida</taxon>
        <taxon>eudicotyledons</taxon>
        <taxon>Gunneridae</taxon>
        <taxon>Pentapetalae</taxon>
        <taxon>rosids</taxon>
        <taxon>fabids</taxon>
        <taxon>Fabales</taxon>
        <taxon>Fabaceae</taxon>
        <taxon>Papilionoideae</taxon>
        <taxon>50 kb inversion clade</taxon>
        <taxon>dalbergioids sensu lato</taxon>
        <taxon>Dalbergieae</taxon>
        <taxon>Pterocarpus clade</taxon>
        <taxon>Stylosanthes</taxon>
    </lineage>
</organism>
<gene>
    <name evidence="2" type="ORF">PIB30_063351</name>
</gene>
<dbReference type="Proteomes" id="UP001341840">
    <property type="component" value="Unassembled WGS sequence"/>
</dbReference>
<name>A0ABU6ZK53_9FABA</name>
<evidence type="ECO:0000313" key="3">
    <source>
        <dbReference type="Proteomes" id="UP001341840"/>
    </source>
</evidence>
<comment type="caution">
    <text evidence="2">The sequence shown here is derived from an EMBL/GenBank/DDBJ whole genome shotgun (WGS) entry which is preliminary data.</text>
</comment>
<reference evidence="2 3" key="1">
    <citation type="journal article" date="2023" name="Plants (Basel)">
        <title>Bridging the Gap: Combining Genomics and Transcriptomics Approaches to Understand Stylosanthes scabra, an Orphan Legume from the Brazilian Caatinga.</title>
        <authorList>
            <person name="Ferreira-Neto J.R.C."/>
            <person name="da Silva M.D."/>
            <person name="Binneck E."/>
            <person name="de Melo N.F."/>
            <person name="da Silva R.H."/>
            <person name="de Melo A.L.T.M."/>
            <person name="Pandolfi V."/>
            <person name="Bustamante F.O."/>
            <person name="Brasileiro-Vidal A.C."/>
            <person name="Benko-Iseppon A.M."/>
        </authorList>
    </citation>
    <scope>NUCLEOTIDE SEQUENCE [LARGE SCALE GENOMIC DNA]</scope>
    <source>
        <tissue evidence="2">Leaves</tissue>
    </source>
</reference>
<sequence>MMQQPQNLTEKGKEARRHTCNNDFSEQTTKGVTTRTTVAALWLSGVGVWRQAWWLRGEALDSAKTRLVRKRGAVRTTPSTTSNADGCWKSEWGCLRIFDFTLYEPERTPIRSPIDSTGRSVRFSEP</sequence>
<keyword evidence="3" id="KW-1185">Reference proteome</keyword>
<proteinExistence type="predicted"/>